<dbReference type="GO" id="GO:0005615">
    <property type="term" value="C:extracellular space"/>
    <property type="evidence" value="ECO:0007669"/>
    <property type="project" value="TreeGrafter"/>
</dbReference>
<dbReference type="GO" id="GO:0090398">
    <property type="term" value="P:cellular senescence"/>
    <property type="evidence" value="ECO:0007669"/>
    <property type="project" value="TreeGrafter"/>
</dbReference>
<evidence type="ECO:0000256" key="6">
    <source>
        <dbReference type="ARBA" id="ARBA00022490"/>
    </source>
</evidence>
<dbReference type="PANTHER" id="PTHR31613:SF2">
    <property type="entry name" value="AUGURIN"/>
    <property type="match status" value="1"/>
</dbReference>
<sequence>MSASGVRSGDWRAVGSDVRYGIVKDQHILDSSVNCICPPIQVLGISGHTHATHTHTHSPRARGPRARIQHQCKTMPRLCVSMLLWVVLLGLLSLIGAEETAGEEGKADLGREKRSMPNWALTSSDFFGWVEALREYAGMFVLWACGETPASTAPDSPPASSTHCFPRLRETPGTETKTMAFHNLCLQVLLLTAFLSYCAHSDGAGENKLHRLLKKRDAGGGTKPAGVAVAPSKAKEFLTSLRRPKRNIWDRSRPDVQQWIMQFMHMGYDEARLETDLSYWMDLARSSDQGRQHHYDENAPIGPQDPGSYRHGANVNYDYY</sequence>
<protein>
    <recommendedName>
        <fullName evidence="15">Augurin</fullName>
    </recommendedName>
</protein>
<dbReference type="PANTHER" id="PTHR31613">
    <property type="entry name" value="AUGURIN"/>
    <property type="match status" value="1"/>
</dbReference>
<name>A0A060WTI3_ONCMY</name>
<evidence type="ECO:0000256" key="9">
    <source>
        <dbReference type="ARBA" id="ARBA00022729"/>
    </source>
</evidence>
<evidence type="ECO:0000256" key="10">
    <source>
        <dbReference type="ARBA" id="ARBA00023136"/>
    </source>
</evidence>
<dbReference type="STRING" id="8022.A0A060WTI3"/>
<proteinExistence type="inferred from homology"/>
<dbReference type="GO" id="GO:0070314">
    <property type="term" value="P:G1 to G0 transition"/>
    <property type="evidence" value="ECO:0007669"/>
    <property type="project" value="TreeGrafter"/>
</dbReference>
<evidence type="ECO:0000256" key="5">
    <source>
        <dbReference type="ARBA" id="ARBA00022475"/>
    </source>
</evidence>
<dbReference type="Pfam" id="PF15187">
    <property type="entry name" value="Augurin"/>
    <property type="match status" value="1"/>
</dbReference>
<dbReference type="AlphaFoldDB" id="A0A060WTI3"/>
<feature type="transmembrane region" description="Helical" evidence="12">
    <location>
        <begin position="78"/>
        <end position="97"/>
    </location>
</feature>
<keyword evidence="5" id="KW-1003">Cell membrane</keyword>
<dbReference type="Proteomes" id="UP000193380">
    <property type="component" value="Unassembled WGS sequence"/>
</dbReference>
<evidence type="ECO:0000313" key="13">
    <source>
        <dbReference type="EMBL" id="CDQ70471.1"/>
    </source>
</evidence>
<dbReference type="GO" id="GO:0007417">
    <property type="term" value="P:central nervous system development"/>
    <property type="evidence" value="ECO:0007669"/>
    <property type="project" value="TreeGrafter"/>
</dbReference>
<dbReference type="EMBL" id="FR904718">
    <property type="protein sequence ID" value="CDQ70471.1"/>
    <property type="molecule type" value="Genomic_DNA"/>
</dbReference>
<reference evidence="13" key="2">
    <citation type="submission" date="2014-03" db="EMBL/GenBank/DDBJ databases">
        <authorList>
            <person name="Genoscope - CEA"/>
        </authorList>
    </citation>
    <scope>NUCLEOTIDE SEQUENCE</scope>
</reference>
<evidence type="ECO:0000256" key="8">
    <source>
        <dbReference type="ARBA" id="ARBA00022685"/>
    </source>
</evidence>
<keyword evidence="6" id="KW-0963">Cytoplasm</keyword>
<dbReference type="GO" id="GO:0031145">
    <property type="term" value="P:anaphase-promoting complex-dependent catabolic process"/>
    <property type="evidence" value="ECO:0007669"/>
    <property type="project" value="TreeGrafter"/>
</dbReference>
<keyword evidence="9" id="KW-0732">Signal</keyword>
<comment type="similarity">
    <text evidence="4">Belongs to the augurin family.</text>
</comment>
<keyword evidence="8" id="KW-0165">Cleavage on pair of basic residues</keyword>
<keyword evidence="12" id="KW-0812">Transmembrane</keyword>
<evidence type="ECO:0000256" key="7">
    <source>
        <dbReference type="ARBA" id="ARBA00022525"/>
    </source>
</evidence>
<evidence type="ECO:0000256" key="12">
    <source>
        <dbReference type="SAM" id="Phobius"/>
    </source>
</evidence>
<gene>
    <name evidence="13" type="ORF">GSONMT00030310001</name>
</gene>
<evidence type="ECO:0008006" key="15">
    <source>
        <dbReference type="Google" id="ProtNLM"/>
    </source>
</evidence>
<keyword evidence="10 12" id="KW-0472">Membrane</keyword>
<evidence type="ECO:0000256" key="2">
    <source>
        <dbReference type="ARBA" id="ARBA00004496"/>
    </source>
</evidence>
<organism evidence="13 14">
    <name type="scientific">Oncorhynchus mykiss</name>
    <name type="common">Rainbow trout</name>
    <name type="synonym">Salmo gairdneri</name>
    <dbReference type="NCBI Taxonomy" id="8022"/>
    <lineage>
        <taxon>Eukaryota</taxon>
        <taxon>Metazoa</taxon>
        <taxon>Chordata</taxon>
        <taxon>Craniata</taxon>
        <taxon>Vertebrata</taxon>
        <taxon>Euteleostomi</taxon>
        <taxon>Actinopterygii</taxon>
        <taxon>Neopterygii</taxon>
        <taxon>Teleostei</taxon>
        <taxon>Protacanthopterygii</taxon>
        <taxon>Salmoniformes</taxon>
        <taxon>Salmonidae</taxon>
        <taxon>Salmoninae</taxon>
        <taxon>Oncorhynchus</taxon>
    </lineage>
</organism>
<evidence type="ECO:0000256" key="1">
    <source>
        <dbReference type="ARBA" id="ARBA00004221"/>
    </source>
</evidence>
<dbReference type="GO" id="GO:0042127">
    <property type="term" value="P:regulation of cell population proliferation"/>
    <property type="evidence" value="ECO:0007669"/>
    <property type="project" value="TreeGrafter"/>
</dbReference>
<feature type="region of interest" description="Disordered" evidence="11">
    <location>
        <begin position="291"/>
        <end position="310"/>
    </location>
</feature>
<keyword evidence="12" id="KW-1133">Transmembrane helix</keyword>
<evidence type="ECO:0000256" key="3">
    <source>
        <dbReference type="ARBA" id="ARBA00004613"/>
    </source>
</evidence>
<evidence type="ECO:0000256" key="4">
    <source>
        <dbReference type="ARBA" id="ARBA00011014"/>
    </source>
</evidence>
<dbReference type="PaxDb" id="8022-A0A060WTI3"/>
<comment type="subcellular location">
    <subcellularLocation>
        <location evidence="1">Apical cell membrane</location>
    </subcellularLocation>
    <subcellularLocation>
        <location evidence="2">Cytoplasm</location>
    </subcellularLocation>
    <subcellularLocation>
        <location evidence="3">Secreted</location>
    </subcellularLocation>
</comment>
<reference evidence="13" key="1">
    <citation type="journal article" date="2014" name="Nat. Commun.">
        <title>The rainbow trout genome provides novel insights into evolution after whole-genome duplication in vertebrates.</title>
        <authorList>
            <person name="Berthelot C."/>
            <person name="Brunet F."/>
            <person name="Chalopin D."/>
            <person name="Juanchich A."/>
            <person name="Bernard M."/>
            <person name="Noel B."/>
            <person name="Bento P."/>
            <person name="Da Silva C."/>
            <person name="Labadie K."/>
            <person name="Alberti A."/>
            <person name="Aury J.M."/>
            <person name="Louis A."/>
            <person name="Dehais P."/>
            <person name="Bardou P."/>
            <person name="Montfort J."/>
            <person name="Klopp C."/>
            <person name="Cabau C."/>
            <person name="Gaspin C."/>
            <person name="Thorgaard G.H."/>
            <person name="Boussaha M."/>
            <person name="Quillet E."/>
            <person name="Guyomard R."/>
            <person name="Galiana D."/>
            <person name="Bobe J."/>
            <person name="Volff J.N."/>
            <person name="Genet C."/>
            <person name="Wincker P."/>
            <person name="Jaillon O."/>
            <person name="Roest Crollius H."/>
            <person name="Guiguen Y."/>
        </authorList>
    </citation>
    <scope>NUCLEOTIDE SEQUENCE [LARGE SCALE GENOMIC DNA]</scope>
</reference>
<accession>A0A060WTI3</accession>
<dbReference type="GO" id="GO:0016324">
    <property type="term" value="C:apical plasma membrane"/>
    <property type="evidence" value="ECO:0007669"/>
    <property type="project" value="UniProtKB-SubCell"/>
</dbReference>
<dbReference type="GO" id="GO:0005737">
    <property type="term" value="C:cytoplasm"/>
    <property type="evidence" value="ECO:0007669"/>
    <property type="project" value="UniProtKB-SubCell"/>
</dbReference>
<dbReference type="InterPro" id="IPR028173">
    <property type="entry name" value="Augurin"/>
</dbReference>
<evidence type="ECO:0000313" key="14">
    <source>
        <dbReference type="Proteomes" id="UP000193380"/>
    </source>
</evidence>
<evidence type="ECO:0000256" key="11">
    <source>
        <dbReference type="SAM" id="MobiDB-lite"/>
    </source>
</evidence>
<keyword evidence="7" id="KW-0964">Secreted</keyword>